<comment type="caution">
    <text evidence="8">The sequence shown here is derived from an EMBL/GenBank/DDBJ whole genome shotgun (WGS) entry which is preliminary data.</text>
</comment>
<comment type="similarity">
    <text evidence="1">Belongs to the ACBP family.</text>
</comment>
<evidence type="ECO:0000256" key="2">
    <source>
        <dbReference type="ARBA" id="ARBA00022737"/>
    </source>
</evidence>
<evidence type="ECO:0000256" key="5">
    <source>
        <dbReference type="SAM" id="MobiDB-lite"/>
    </source>
</evidence>
<evidence type="ECO:0000256" key="4">
    <source>
        <dbReference type="ARBA" id="ARBA00023121"/>
    </source>
</evidence>
<dbReference type="Gene3D" id="1.25.40.20">
    <property type="entry name" value="Ankyrin repeat-containing domain"/>
    <property type="match status" value="1"/>
</dbReference>
<dbReference type="AlphaFoldDB" id="A0AAD5GD66"/>
<dbReference type="InterPro" id="IPR014352">
    <property type="entry name" value="FERM/acyl-CoA-bd_prot_sf"/>
</dbReference>
<dbReference type="EMBL" id="JAMZMK010009431">
    <property type="protein sequence ID" value="KAI7735853.1"/>
    <property type="molecule type" value="Genomic_DNA"/>
</dbReference>
<feature type="domain" description="ACB" evidence="7">
    <location>
        <begin position="89"/>
        <end position="180"/>
    </location>
</feature>
<dbReference type="PROSITE" id="PS51228">
    <property type="entry name" value="ACB_2"/>
    <property type="match status" value="1"/>
</dbReference>
<sequence length="294" mass="32448">MAITDSLQYTQSILIGLIVSFFLAKLFSIVFSSTDNNFTLSRPNPNDVVSPEKHLKLATKAEVSKKSVVSGGDDIDDDDDWESVETTELDDLFCKATEFVAAVAADRSVNKKVSNDMRLKLYGLYKVATDGVCRLPQPSAIKITARAKWNAWHKLGDMSSEEAMHKYLEIITQLCPSWADGSTSMRSGGGNNETSNKDTTPMGPHFSSIMREEEFKLDAIHDYAKEEMPLHATVDRDQTDVAEILSSRTADINLEKDNEGQLRLHHAAEPDDSEVKKNVATGIQDAEGDDNDGT</sequence>
<gene>
    <name evidence="8" type="ORF">M8C21_014156</name>
</gene>
<feature type="compositionally biased region" description="Basic and acidic residues" evidence="5">
    <location>
        <begin position="266"/>
        <end position="277"/>
    </location>
</feature>
<dbReference type="Proteomes" id="UP001206925">
    <property type="component" value="Unassembled WGS sequence"/>
</dbReference>
<evidence type="ECO:0000256" key="1">
    <source>
        <dbReference type="ARBA" id="ARBA00005567"/>
    </source>
</evidence>
<feature type="non-terminal residue" evidence="8">
    <location>
        <position position="1"/>
    </location>
</feature>
<keyword evidence="9" id="KW-1185">Reference proteome</keyword>
<feature type="transmembrane region" description="Helical" evidence="6">
    <location>
        <begin position="12"/>
        <end position="31"/>
    </location>
</feature>
<feature type="region of interest" description="Disordered" evidence="5">
    <location>
        <begin position="181"/>
        <end position="203"/>
    </location>
</feature>
<dbReference type="SUPFAM" id="SSF48403">
    <property type="entry name" value="Ankyrin repeat"/>
    <property type="match status" value="1"/>
</dbReference>
<keyword evidence="6" id="KW-1133">Transmembrane helix</keyword>
<keyword evidence="2" id="KW-0677">Repeat</keyword>
<dbReference type="InterPro" id="IPR000582">
    <property type="entry name" value="Acyl-CoA-binding_protein"/>
</dbReference>
<name>A0AAD5GD66_AMBAR</name>
<evidence type="ECO:0000256" key="3">
    <source>
        <dbReference type="ARBA" id="ARBA00023043"/>
    </source>
</evidence>
<evidence type="ECO:0000259" key="7">
    <source>
        <dbReference type="PROSITE" id="PS51228"/>
    </source>
</evidence>
<dbReference type="PANTHER" id="PTHR24119:SF0">
    <property type="entry name" value="ACYL-COA-BINDING DOMAIN-CONTAINING PROTEIN 6"/>
    <property type="match status" value="1"/>
</dbReference>
<dbReference type="PRINTS" id="PR00689">
    <property type="entry name" value="ACOABINDINGP"/>
</dbReference>
<dbReference type="SUPFAM" id="SSF47027">
    <property type="entry name" value="Acyl-CoA binding protein"/>
    <property type="match status" value="1"/>
</dbReference>
<evidence type="ECO:0000313" key="8">
    <source>
        <dbReference type="EMBL" id="KAI7735853.1"/>
    </source>
</evidence>
<evidence type="ECO:0000256" key="6">
    <source>
        <dbReference type="SAM" id="Phobius"/>
    </source>
</evidence>
<keyword evidence="6" id="KW-0812">Transmembrane</keyword>
<feature type="region of interest" description="Disordered" evidence="5">
    <location>
        <begin position="266"/>
        <end position="294"/>
    </location>
</feature>
<organism evidence="8 9">
    <name type="scientific">Ambrosia artemisiifolia</name>
    <name type="common">Common ragweed</name>
    <dbReference type="NCBI Taxonomy" id="4212"/>
    <lineage>
        <taxon>Eukaryota</taxon>
        <taxon>Viridiplantae</taxon>
        <taxon>Streptophyta</taxon>
        <taxon>Embryophyta</taxon>
        <taxon>Tracheophyta</taxon>
        <taxon>Spermatophyta</taxon>
        <taxon>Magnoliopsida</taxon>
        <taxon>eudicotyledons</taxon>
        <taxon>Gunneridae</taxon>
        <taxon>Pentapetalae</taxon>
        <taxon>asterids</taxon>
        <taxon>campanulids</taxon>
        <taxon>Asterales</taxon>
        <taxon>Asteraceae</taxon>
        <taxon>Asteroideae</taxon>
        <taxon>Heliantheae alliance</taxon>
        <taxon>Heliantheae</taxon>
        <taxon>Ambrosia</taxon>
    </lineage>
</organism>
<evidence type="ECO:0000313" key="9">
    <source>
        <dbReference type="Proteomes" id="UP001206925"/>
    </source>
</evidence>
<protein>
    <recommendedName>
        <fullName evidence="7">ACB domain-containing protein</fullName>
    </recommendedName>
</protein>
<dbReference type="InterPro" id="IPR036770">
    <property type="entry name" value="Ankyrin_rpt-contain_sf"/>
</dbReference>
<dbReference type="GO" id="GO:0000062">
    <property type="term" value="F:fatty-acyl-CoA binding"/>
    <property type="evidence" value="ECO:0007669"/>
    <property type="project" value="InterPro"/>
</dbReference>
<dbReference type="PANTHER" id="PTHR24119">
    <property type="entry name" value="ACYL-COA-BINDING DOMAIN-CONTAINING PROTEIN 6"/>
    <property type="match status" value="1"/>
</dbReference>
<keyword evidence="3" id="KW-0040">ANK repeat</keyword>
<dbReference type="Pfam" id="PF00887">
    <property type="entry name" value="ACBP"/>
    <property type="match status" value="1"/>
</dbReference>
<keyword evidence="6" id="KW-0472">Membrane</keyword>
<dbReference type="Gene3D" id="1.20.80.10">
    <property type="match status" value="1"/>
</dbReference>
<keyword evidence="4" id="KW-0446">Lipid-binding</keyword>
<feature type="compositionally biased region" description="Polar residues" evidence="5">
    <location>
        <begin position="181"/>
        <end position="199"/>
    </location>
</feature>
<reference evidence="8" key="1">
    <citation type="submission" date="2022-06" db="EMBL/GenBank/DDBJ databases">
        <title>Uncovering the hologenomic basis of an extraordinary plant invasion.</title>
        <authorList>
            <person name="Bieker V.C."/>
            <person name="Martin M.D."/>
            <person name="Gilbert T."/>
            <person name="Hodgins K."/>
            <person name="Battlay P."/>
            <person name="Petersen B."/>
            <person name="Wilson J."/>
        </authorList>
    </citation>
    <scope>NUCLEOTIDE SEQUENCE</scope>
    <source>
        <strain evidence="8">AA19_3_7</strain>
        <tissue evidence="8">Leaf</tissue>
    </source>
</reference>
<dbReference type="InterPro" id="IPR035984">
    <property type="entry name" value="Acyl-CoA-binding_sf"/>
</dbReference>
<proteinExistence type="inferred from homology"/>
<accession>A0AAD5GD66</accession>